<dbReference type="GO" id="GO:0003677">
    <property type="term" value="F:DNA binding"/>
    <property type="evidence" value="ECO:0007669"/>
    <property type="project" value="UniProtKB-KW"/>
</dbReference>
<evidence type="ECO:0000256" key="3">
    <source>
        <dbReference type="ARBA" id="ARBA00023125"/>
    </source>
</evidence>
<dbReference type="Proteomes" id="UP001235712">
    <property type="component" value="Unassembled WGS sequence"/>
</dbReference>
<dbReference type="Gene3D" id="1.10.10.10">
    <property type="entry name" value="Winged helix-like DNA-binding domain superfamily/Winged helix DNA-binding domain"/>
    <property type="match status" value="1"/>
</dbReference>
<keyword evidence="4" id="KW-0804">Transcription</keyword>
<protein>
    <submittedName>
        <fullName evidence="6">DNA-binding transcriptional LysR family regulator</fullName>
    </submittedName>
</protein>
<keyword evidence="2" id="KW-0805">Transcription regulation</keyword>
<dbReference type="SUPFAM" id="SSF53850">
    <property type="entry name" value="Periplasmic binding protein-like II"/>
    <property type="match status" value="1"/>
</dbReference>
<dbReference type="PANTHER" id="PTHR30346">
    <property type="entry name" value="TRANSCRIPTIONAL DUAL REGULATOR HCAR-RELATED"/>
    <property type="match status" value="1"/>
</dbReference>
<evidence type="ECO:0000313" key="7">
    <source>
        <dbReference type="Proteomes" id="UP001235712"/>
    </source>
</evidence>
<comment type="caution">
    <text evidence="6">The sequence shown here is derived from an EMBL/GenBank/DDBJ whole genome shotgun (WGS) entry which is preliminary data.</text>
</comment>
<comment type="similarity">
    <text evidence="1">Belongs to the LysR transcriptional regulatory family.</text>
</comment>
<accession>A0ABT9PDP8</accession>
<keyword evidence="3 6" id="KW-0238">DNA-binding</keyword>
<name>A0ABT9PDP8_9ACTN</name>
<dbReference type="Gene3D" id="3.40.190.290">
    <property type="match status" value="1"/>
</dbReference>
<sequence length="286" mass="30457">MAELDLALVAAFVVLARHRHFGRAAADLHVTQPSLTRQIARLERRIGTPLIERTNRGNDLTEAGAVFLPRAQALLRDADEAVRAARAAARPGRLVVGHSENLFVTAAVRELVHADPAADVTTRVLPCPDSLRALLAHEVDVLLLRLHTPVSDENLRLTTLYEEQPLLVIPVGHRFEGKESITLDDLTGEPLVRLHASGRTGNDIVRERVGAAGPSAAALGDKYELAASGRGAFICSGPYATGIRPDLTTVPIDGVPPGRVVVASRGGDANGLVTAFHTAAQKRLVA</sequence>
<evidence type="ECO:0000256" key="4">
    <source>
        <dbReference type="ARBA" id="ARBA00023163"/>
    </source>
</evidence>
<dbReference type="Pfam" id="PF00126">
    <property type="entry name" value="HTH_1"/>
    <property type="match status" value="1"/>
</dbReference>
<dbReference type="InterPro" id="IPR005119">
    <property type="entry name" value="LysR_subst-bd"/>
</dbReference>
<proteinExistence type="inferred from homology"/>
<dbReference type="InterPro" id="IPR036388">
    <property type="entry name" value="WH-like_DNA-bd_sf"/>
</dbReference>
<evidence type="ECO:0000256" key="1">
    <source>
        <dbReference type="ARBA" id="ARBA00009437"/>
    </source>
</evidence>
<dbReference type="PANTHER" id="PTHR30346:SF0">
    <property type="entry name" value="HCA OPERON TRANSCRIPTIONAL ACTIVATOR HCAR"/>
    <property type="match status" value="1"/>
</dbReference>
<dbReference type="SUPFAM" id="SSF46785">
    <property type="entry name" value="Winged helix' DNA-binding domain"/>
    <property type="match status" value="1"/>
</dbReference>
<dbReference type="EMBL" id="JAUSQZ010000001">
    <property type="protein sequence ID" value="MDP9830611.1"/>
    <property type="molecule type" value="Genomic_DNA"/>
</dbReference>
<dbReference type="Pfam" id="PF03466">
    <property type="entry name" value="LysR_substrate"/>
    <property type="match status" value="1"/>
</dbReference>
<gene>
    <name evidence="6" type="ORF">J2S57_006360</name>
</gene>
<dbReference type="InterPro" id="IPR000847">
    <property type="entry name" value="LysR_HTH_N"/>
</dbReference>
<reference evidence="6 7" key="1">
    <citation type="submission" date="2023-07" db="EMBL/GenBank/DDBJ databases">
        <title>Sequencing the genomes of 1000 actinobacteria strains.</title>
        <authorList>
            <person name="Klenk H.-P."/>
        </authorList>
    </citation>
    <scope>NUCLEOTIDE SEQUENCE [LARGE SCALE GENOMIC DNA]</scope>
    <source>
        <strain evidence="6 7">DSM 44388</strain>
    </source>
</reference>
<dbReference type="InterPro" id="IPR036390">
    <property type="entry name" value="WH_DNA-bd_sf"/>
</dbReference>
<organism evidence="6 7">
    <name type="scientific">Kineosporia succinea</name>
    <dbReference type="NCBI Taxonomy" id="84632"/>
    <lineage>
        <taxon>Bacteria</taxon>
        <taxon>Bacillati</taxon>
        <taxon>Actinomycetota</taxon>
        <taxon>Actinomycetes</taxon>
        <taxon>Kineosporiales</taxon>
        <taxon>Kineosporiaceae</taxon>
        <taxon>Kineosporia</taxon>
    </lineage>
</organism>
<dbReference type="RefSeq" id="WP_307249677.1">
    <property type="nucleotide sequence ID" value="NZ_JAUSQZ010000001.1"/>
</dbReference>
<keyword evidence="7" id="KW-1185">Reference proteome</keyword>
<feature type="domain" description="HTH lysR-type" evidence="5">
    <location>
        <begin position="4"/>
        <end position="61"/>
    </location>
</feature>
<evidence type="ECO:0000256" key="2">
    <source>
        <dbReference type="ARBA" id="ARBA00023015"/>
    </source>
</evidence>
<evidence type="ECO:0000313" key="6">
    <source>
        <dbReference type="EMBL" id="MDP9830611.1"/>
    </source>
</evidence>
<evidence type="ECO:0000259" key="5">
    <source>
        <dbReference type="PROSITE" id="PS50931"/>
    </source>
</evidence>
<dbReference type="PRINTS" id="PR00039">
    <property type="entry name" value="HTHLYSR"/>
</dbReference>
<dbReference type="PROSITE" id="PS50931">
    <property type="entry name" value="HTH_LYSR"/>
    <property type="match status" value="1"/>
</dbReference>